<proteinExistence type="predicted"/>
<dbReference type="RefSeq" id="WP_260726885.1">
    <property type="nucleotide sequence ID" value="NZ_BAAABS010000070.1"/>
</dbReference>
<accession>A0ABY5Z935</accession>
<reference evidence="1" key="1">
    <citation type="submission" date="2021-04" db="EMBL/GenBank/DDBJ databases">
        <title>Biosynthetic gene clusters of Dactylosporangioum roseum.</title>
        <authorList>
            <person name="Hartkoorn R.C."/>
            <person name="Beaudoing E."/>
            <person name="Hot D."/>
            <person name="Moureu S."/>
        </authorList>
    </citation>
    <scope>NUCLEOTIDE SEQUENCE</scope>
    <source>
        <strain evidence="1">NRRL B-16295</strain>
    </source>
</reference>
<name>A0ABY5Z935_9ACTN</name>
<evidence type="ECO:0000313" key="1">
    <source>
        <dbReference type="EMBL" id="UWZ37528.1"/>
    </source>
</evidence>
<organism evidence="1 2">
    <name type="scientific">Dactylosporangium roseum</name>
    <dbReference type="NCBI Taxonomy" id="47989"/>
    <lineage>
        <taxon>Bacteria</taxon>
        <taxon>Bacillati</taxon>
        <taxon>Actinomycetota</taxon>
        <taxon>Actinomycetes</taxon>
        <taxon>Micromonosporales</taxon>
        <taxon>Micromonosporaceae</taxon>
        <taxon>Dactylosporangium</taxon>
    </lineage>
</organism>
<sequence>MPYDPYDKFRNATGCGQMTGTLGVAQICGKRAKFTVEAGCPFNVNGLACGIHARSTQRWNYTVTSMSTEES</sequence>
<protein>
    <submittedName>
        <fullName evidence="1">Uncharacterized protein</fullName>
    </submittedName>
</protein>
<keyword evidence="2" id="KW-1185">Reference proteome</keyword>
<dbReference type="Proteomes" id="UP001058271">
    <property type="component" value="Chromosome"/>
</dbReference>
<gene>
    <name evidence="1" type="ORF">Drose_04385</name>
</gene>
<evidence type="ECO:0000313" key="2">
    <source>
        <dbReference type="Proteomes" id="UP001058271"/>
    </source>
</evidence>
<dbReference type="EMBL" id="CP073721">
    <property type="protein sequence ID" value="UWZ37528.1"/>
    <property type="molecule type" value="Genomic_DNA"/>
</dbReference>